<feature type="compositionally biased region" description="Basic and acidic residues" evidence="1">
    <location>
        <begin position="396"/>
        <end position="414"/>
    </location>
</feature>
<dbReference type="CDD" id="cd00093">
    <property type="entry name" value="HTH_XRE"/>
    <property type="match status" value="1"/>
</dbReference>
<sequence>MATPRLVELIDRYKSAHGVSEAELARRIGVTRENLRKWRTNGVRRLPERANLVAVARVIGRAYRDVLSAALFDTGYLTAEHAAQPRPYTEVLQDAIAVLTEATRLTNQPMRQASSGGWEPNPDPRAALPIDWAEFVTLALAGAAANVGGIETILAGRSGSWEAECVRQTLNSTAADNVDLMRHRTDPITVDLWVEAVLAYSTDTTEDDYQAAEMELMAREEAVALPDDIPPGPGPFSTDDPRLAGIDWVSVEDGHLVVAQYADWPPDYAEKLPVVEELLEEAKNSRPDTPGEVAYEQAFDEIGALRDALDNQRQADYVDYAVRLTATIEAKLRELNSTVPITVTVSPAPVGATGEEYDAHRLPDYPSDVISAIVEAAIMDTPTPSAVATGTPLDRLSPDRPEAAGRSEEGGSRQ</sequence>
<evidence type="ECO:0000313" key="2">
    <source>
        <dbReference type="EMBL" id="SBS76645.1"/>
    </source>
</evidence>
<dbReference type="EMBL" id="FLQS01000028">
    <property type="protein sequence ID" value="SBS76645.1"/>
    <property type="molecule type" value="Genomic_DNA"/>
</dbReference>
<gene>
    <name evidence="2" type="ORF">MHPYR_340054</name>
</gene>
<dbReference type="InterPro" id="IPR001387">
    <property type="entry name" value="Cro/C1-type_HTH"/>
</dbReference>
<dbReference type="InterPro" id="IPR010982">
    <property type="entry name" value="Lambda_DNA-bd_dom_sf"/>
</dbReference>
<feature type="region of interest" description="Disordered" evidence="1">
    <location>
        <begin position="380"/>
        <end position="414"/>
    </location>
</feature>
<name>A0A1Y5PD55_9MYCO</name>
<proteinExistence type="predicted"/>
<evidence type="ECO:0000256" key="1">
    <source>
        <dbReference type="SAM" id="MobiDB-lite"/>
    </source>
</evidence>
<dbReference type="GO" id="GO:0003677">
    <property type="term" value="F:DNA binding"/>
    <property type="evidence" value="ECO:0007669"/>
    <property type="project" value="InterPro"/>
</dbReference>
<dbReference type="SUPFAM" id="SSF47413">
    <property type="entry name" value="lambda repressor-like DNA-binding domains"/>
    <property type="match status" value="1"/>
</dbReference>
<organism evidence="2">
    <name type="scientific">uncultured Mycobacterium sp</name>
    <dbReference type="NCBI Taxonomy" id="171292"/>
    <lineage>
        <taxon>Bacteria</taxon>
        <taxon>Bacillati</taxon>
        <taxon>Actinomycetota</taxon>
        <taxon>Actinomycetes</taxon>
        <taxon>Mycobacteriales</taxon>
        <taxon>Mycobacteriaceae</taxon>
        <taxon>Mycobacterium</taxon>
        <taxon>environmental samples</taxon>
    </lineage>
</organism>
<protein>
    <submittedName>
        <fullName evidence="2">Helix-turn-helix protein</fullName>
    </submittedName>
</protein>
<reference evidence="2" key="1">
    <citation type="submission" date="2016-03" db="EMBL/GenBank/DDBJ databases">
        <authorList>
            <person name="Ploux O."/>
        </authorList>
    </citation>
    <scope>NUCLEOTIDE SEQUENCE</scope>
    <source>
        <strain evidence="2">UC10</strain>
    </source>
</reference>
<accession>A0A1Y5PD55</accession>
<dbReference type="AlphaFoldDB" id="A0A1Y5PD55"/>